<dbReference type="Pfam" id="PF10824">
    <property type="entry name" value="T7SS_ESX_EspC"/>
    <property type="match status" value="1"/>
</dbReference>
<accession>F8A021</accession>
<dbReference type="InterPro" id="IPR022536">
    <property type="entry name" value="EspC"/>
</dbReference>
<reference evidence="2" key="1">
    <citation type="submission" date="2011-04" db="EMBL/GenBank/DDBJ databases">
        <title>Complete sequence of Cellvibrio gilvus ATCC 13127.</title>
        <authorList>
            <person name="Lucas S."/>
            <person name="Han J."/>
            <person name="Lapidus A."/>
            <person name="Cheng J.-F."/>
            <person name="Goodwin L."/>
            <person name="Pitluck S."/>
            <person name="Peters L."/>
            <person name="Munk A."/>
            <person name="Detter J.C."/>
            <person name="Han C."/>
            <person name="Tapia R."/>
            <person name="Land M."/>
            <person name="Hauser L."/>
            <person name="Kyrpides N."/>
            <person name="Ivanova N."/>
            <person name="Ovchinnikova G."/>
            <person name="Pagani I."/>
            <person name="Mead D."/>
            <person name="Brumm P."/>
            <person name="Woyke T."/>
        </authorList>
    </citation>
    <scope>NUCLEOTIDE SEQUENCE [LARGE SCALE GENOMIC DNA]</scope>
    <source>
        <strain evidence="2">ATCC 13127 / NRRL B-14078</strain>
    </source>
</reference>
<gene>
    <name evidence="1" type="ordered locus">Celgi_0921</name>
</gene>
<sequence>MNEVDVVTRALRHEAETWDEQSATIGRAADAADALRLTGLQAGIFVLMRDAYEGAVDQVAARGREGVPAMADIAGALRANAGAYERGDEDVAQHVTGAY</sequence>
<dbReference type="Proteomes" id="UP000000485">
    <property type="component" value="Chromosome"/>
</dbReference>
<dbReference type="eggNOG" id="ENOG5032AN3">
    <property type="taxonomic scope" value="Bacteria"/>
</dbReference>
<name>F8A021_CELGA</name>
<dbReference type="GO" id="GO:0009306">
    <property type="term" value="P:protein secretion"/>
    <property type="evidence" value="ECO:0007669"/>
    <property type="project" value="InterPro"/>
</dbReference>
<organism evidence="1 2">
    <name type="scientific">Cellulomonas gilvus (strain ATCC 13127 / NRRL B-14078)</name>
    <name type="common">Cellvibrio gilvus</name>
    <dbReference type="NCBI Taxonomy" id="593907"/>
    <lineage>
        <taxon>Bacteria</taxon>
        <taxon>Bacillati</taxon>
        <taxon>Actinomycetota</taxon>
        <taxon>Actinomycetes</taxon>
        <taxon>Micrococcales</taxon>
        <taxon>Cellulomonadaceae</taxon>
        <taxon>Cellulomonas</taxon>
    </lineage>
</organism>
<protein>
    <recommendedName>
        <fullName evidence="3">ESX-1 secretion-associated protein</fullName>
    </recommendedName>
</protein>
<dbReference type="EMBL" id="CP002665">
    <property type="protein sequence ID" value="AEI11440.1"/>
    <property type="molecule type" value="Genomic_DNA"/>
</dbReference>
<evidence type="ECO:0008006" key="3">
    <source>
        <dbReference type="Google" id="ProtNLM"/>
    </source>
</evidence>
<dbReference type="HOGENOM" id="CLU_177742_0_0_11"/>
<proteinExistence type="predicted"/>
<dbReference type="STRING" id="593907.Celgi_0921"/>
<dbReference type="RefSeq" id="WP_013882959.1">
    <property type="nucleotide sequence ID" value="NC_015671.1"/>
</dbReference>
<evidence type="ECO:0000313" key="2">
    <source>
        <dbReference type="Proteomes" id="UP000000485"/>
    </source>
</evidence>
<keyword evidence="2" id="KW-1185">Reference proteome</keyword>
<dbReference type="AlphaFoldDB" id="F8A021"/>
<dbReference type="KEGG" id="cga:Celgi_0921"/>
<evidence type="ECO:0000313" key="1">
    <source>
        <dbReference type="EMBL" id="AEI11440.1"/>
    </source>
</evidence>